<feature type="domain" description="HTH tetR-type" evidence="4">
    <location>
        <begin position="24"/>
        <end position="84"/>
    </location>
</feature>
<dbReference type="Pfam" id="PF00440">
    <property type="entry name" value="TetR_N"/>
    <property type="match status" value="1"/>
</dbReference>
<evidence type="ECO:0000256" key="1">
    <source>
        <dbReference type="ARBA" id="ARBA00023125"/>
    </source>
</evidence>
<dbReference type="InterPro" id="IPR036271">
    <property type="entry name" value="Tet_transcr_reg_TetR-rel_C_sf"/>
</dbReference>
<dbReference type="Pfam" id="PF09209">
    <property type="entry name" value="CecR_C"/>
    <property type="match status" value="1"/>
</dbReference>
<dbReference type="GO" id="GO:0003700">
    <property type="term" value="F:DNA-binding transcription factor activity"/>
    <property type="evidence" value="ECO:0007669"/>
    <property type="project" value="TreeGrafter"/>
</dbReference>
<protein>
    <submittedName>
        <fullName evidence="5">TetR family transcriptional regulator</fullName>
    </submittedName>
</protein>
<dbReference type="InterPro" id="IPR015292">
    <property type="entry name" value="Tscrpt_reg_YbiH_C"/>
</dbReference>
<evidence type="ECO:0000313" key="6">
    <source>
        <dbReference type="Proteomes" id="UP000028302"/>
    </source>
</evidence>
<dbReference type="STRING" id="1304275.C41B8_10605"/>
<evidence type="ECO:0000256" key="3">
    <source>
        <dbReference type="SAM" id="MobiDB-lite"/>
    </source>
</evidence>
<dbReference type="PANTHER" id="PTHR30055:SF235">
    <property type="entry name" value="TRANSCRIPTIONAL REGULATORY PROTEIN"/>
    <property type="match status" value="1"/>
</dbReference>
<dbReference type="PROSITE" id="PS50977">
    <property type="entry name" value="HTH_TETR_2"/>
    <property type="match status" value="1"/>
</dbReference>
<evidence type="ECO:0000259" key="4">
    <source>
        <dbReference type="PROSITE" id="PS50977"/>
    </source>
</evidence>
<reference evidence="5 6" key="1">
    <citation type="submission" date="2013-03" db="EMBL/GenBank/DDBJ databases">
        <title>Salinisphaera hydrothermalis C41B8 Genome Sequencing.</title>
        <authorList>
            <person name="Li C."/>
            <person name="Lai Q."/>
            <person name="Shao Z."/>
        </authorList>
    </citation>
    <scope>NUCLEOTIDE SEQUENCE [LARGE SCALE GENOMIC DNA]</scope>
    <source>
        <strain evidence="5 6">C41B8</strain>
    </source>
</reference>
<keyword evidence="6" id="KW-1185">Reference proteome</keyword>
<evidence type="ECO:0000256" key="2">
    <source>
        <dbReference type="PROSITE-ProRule" id="PRU00335"/>
    </source>
</evidence>
<name>A0A084IKS1_SALHC</name>
<dbReference type="InterPro" id="IPR001647">
    <property type="entry name" value="HTH_TetR"/>
</dbReference>
<dbReference type="RefSeq" id="WP_156962507.1">
    <property type="nucleotide sequence ID" value="NZ_APNK01000014.1"/>
</dbReference>
<feature type="region of interest" description="Disordered" evidence="3">
    <location>
        <begin position="1"/>
        <end position="21"/>
    </location>
</feature>
<proteinExistence type="predicted"/>
<keyword evidence="1 2" id="KW-0238">DNA-binding</keyword>
<accession>A0A084IKS1</accession>
<dbReference type="AlphaFoldDB" id="A0A084IKS1"/>
<dbReference type="eggNOG" id="COG1309">
    <property type="taxonomic scope" value="Bacteria"/>
</dbReference>
<dbReference type="GO" id="GO:0000976">
    <property type="term" value="F:transcription cis-regulatory region binding"/>
    <property type="evidence" value="ECO:0007669"/>
    <property type="project" value="TreeGrafter"/>
</dbReference>
<dbReference type="Gene3D" id="1.10.357.10">
    <property type="entry name" value="Tetracycline Repressor, domain 2"/>
    <property type="match status" value="1"/>
</dbReference>
<dbReference type="PRINTS" id="PR00455">
    <property type="entry name" value="HTHTETR"/>
</dbReference>
<dbReference type="Proteomes" id="UP000028302">
    <property type="component" value="Unassembled WGS sequence"/>
</dbReference>
<dbReference type="InterPro" id="IPR050109">
    <property type="entry name" value="HTH-type_TetR-like_transc_reg"/>
</dbReference>
<organism evidence="5 6">
    <name type="scientific">Salinisphaera hydrothermalis (strain C41B8)</name>
    <dbReference type="NCBI Taxonomy" id="1304275"/>
    <lineage>
        <taxon>Bacteria</taxon>
        <taxon>Pseudomonadati</taxon>
        <taxon>Pseudomonadota</taxon>
        <taxon>Gammaproteobacteria</taxon>
        <taxon>Salinisphaerales</taxon>
        <taxon>Salinisphaeraceae</taxon>
        <taxon>Salinisphaera</taxon>
    </lineage>
</organism>
<dbReference type="EMBL" id="APNK01000014">
    <property type="protein sequence ID" value="KEZ77305.1"/>
    <property type="molecule type" value="Genomic_DNA"/>
</dbReference>
<gene>
    <name evidence="5" type="ORF">C41B8_10605</name>
</gene>
<sequence>MTDATVDGSRTMTMPVSDRSTRGDLTRDTLLQAAMQAFAAEGYDKVSLRALAARAGVNQSLIGYHFGHKQGLYRAVFVEIAARIRARLDPEMAAVEAALSEGEGARDRAADFDALFRLTDGVLALMTGPGSDAWARLIMREQQRPTEAFDILYDGFMGRFLDLVERLVARLAGPIEPEAARVLALTVLGQILVFRSARASVLRAMSWRDIDAAAMATIRTALHRNLQALLAAAPP</sequence>
<evidence type="ECO:0000313" key="5">
    <source>
        <dbReference type="EMBL" id="KEZ77305.1"/>
    </source>
</evidence>
<dbReference type="OrthoDB" id="2356263at2"/>
<dbReference type="SUPFAM" id="SSF48498">
    <property type="entry name" value="Tetracyclin repressor-like, C-terminal domain"/>
    <property type="match status" value="1"/>
</dbReference>
<dbReference type="PANTHER" id="PTHR30055">
    <property type="entry name" value="HTH-TYPE TRANSCRIPTIONAL REGULATOR RUTR"/>
    <property type="match status" value="1"/>
</dbReference>
<dbReference type="InterPro" id="IPR009057">
    <property type="entry name" value="Homeodomain-like_sf"/>
</dbReference>
<dbReference type="Gene3D" id="1.10.10.60">
    <property type="entry name" value="Homeodomain-like"/>
    <property type="match status" value="1"/>
</dbReference>
<comment type="caution">
    <text evidence="5">The sequence shown here is derived from an EMBL/GenBank/DDBJ whole genome shotgun (WGS) entry which is preliminary data.</text>
</comment>
<feature type="DNA-binding region" description="H-T-H motif" evidence="2">
    <location>
        <begin position="47"/>
        <end position="66"/>
    </location>
</feature>
<dbReference type="SUPFAM" id="SSF46689">
    <property type="entry name" value="Homeodomain-like"/>
    <property type="match status" value="1"/>
</dbReference>